<keyword evidence="3 8" id="KW-0812">Transmembrane</keyword>
<accession>A0A6A4X0K8</accession>
<evidence type="ECO:0000256" key="2">
    <source>
        <dbReference type="ARBA" id="ARBA00022553"/>
    </source>
</evidence>
<dbReference type="Pfam" id="PF03020">
    <property type="entry name" value="LEM"/>
    <property type="match status" value="2"/>
</dbReference>
<feature type="compositionally biased region" description="Basic and acidic residues" evidence="7">
    <location>
        <begin position="297"/>
        <end position="309"/>
    </location>
</feature>
<organism evidence="10 11">
    <name type="scientific">Amphibalanus amphitrite</name>
    <name type="common">Striped barnacle</name>
    <name type="synonym">Balanus amphitrite</name>
    <dbReference type="NCBI Taxonomy" id="1232801"/>
    <lineage>
        <taxon>Eukaryota</taxon>
        <taxon>Metazoa</taxon>
        <taxon>Ecdysozoa</taxon>
        <taxon>Arthropoda</taxon>
        <taxon>Crustacea</taxon>
        <taxon>Multicrustacea</taxon>
        <taxon>Cirripedia</taxon>
        <taxon>Thoracica</taxon>
        <taxon>Thoracicalcarea</taxon>
        <taxon>Balanomorpha</taxon>
        <taxon>Balanoidea</taxon>
        <taxon>Balanidae</taxon>
        <taxon>Amphibalaninae</taxon>
        <taxon>Amphibalanus</taxon>
    </lineage>
</organism>
<feature type="region of interest" description="Disordered" evidence="7">
    <location>
        <begin position="194"/>
        <end position="372"/>
    </location>
</feature>
<dbReference type="PANTHER" id="PTHR13428:SF12">
    <property type="entry name" value="INNER NUCLEAR MEMBRANE PROTEIN MAN1"/>
    <property type="match status" value="1"/>
</dbReference>
<dbReference type="FunFam" id="1.10.720.40:FF:000001">
    <property type="entry name" value="LEM domain containing 2, isoform CRA_a"/>
    <property type="match status" value="2"/>
</dbReference>
<dbReference type="SUPFAM" id="SSF63451">
    <property type="entry name" value="LEM domain"/>
    <property type="match status" value="2"/>
</dbReference>
<feature type="transmembrane region" description="Helical" evidence="8">
    <location>
        <begin position="601"/>
        <end position="621"/>
    </location>
</feature>
<dbReference type="Gene3D" id="1.10.720.40">
    <property type="match status" value="2"/>
</dbReference>
<dbReference type="PROSITE" id="PS50954">
    <property type="entry name" value="LEM"/>
    <property type="match status" value="2"/>
</dbReference>
<feature type="domain" description="LEM" evidence="9">
    <location>
        <begin position="1"/>
        <end position="40"/>
    </location>
</feature>
<proteinExistence type="predicted"/>
<keyword evidence="4 8" id="KW-1133">Transmembrane helix</keyword>
<feature type="transmembrane region" description="Helical" evidence="8">
    <location>
        <begin position="434"/>
        <end position="455"/>
    </location>
</feature>
<feature type="region of interest" description="Disordered" evidence="7">
    <location>
        <begin position="121"/>
        <end position="178"/>
    </location>
</feature>
<comment type="caution">
    <text evidence="10">The sequence shown here is derived from an EMBL/GenBank/DDBJ whole genome shotgun (WGS) entry which is preliminary data.</text>
</comment>
<evidence type="ECO:0000256" key="4">
    <source>
        <dbReference type="ARBA" id="ARBA00022989"/>
    </source>
</evidence>
<evidence type="ECO:0000256" key="6">
    <source>
        <dbReference type="ARBA" id="ARBA00023242"/>
    </source>
</evidence>
<name>A0A6A4X0K8_AMPAM</name>
<keyword evidence="2" id="KW-0597">Phosphoprotein</keyword>
<protein>
    <submittedName>
        <fullName evidence="10">Inner nuclear membrane protein Man1</fullName>
    </submittedName>
</protein>
<feature type="compositionally biased region" description="Polar residues" evidence="7">
    <location>
        <begin position="41"/>
        <end position="51"/>
    </location>
</feature>
<dbReference type="EMBL" id="VIIS01000495">
    <property type="protein sequence ID" value="KAF0308328.1"/>
    <property type="molecule type" value="Genomic_DNA"/>
</dbReference>
<evidence type="ECO:0000256" key="7">
    <source>
        <dbReference type="SAM" id="MobiDB-lite"/>
    </source>
</evidence>
<dbReference type="Pfam" id="PF09402">
    <property type="entry name" value="MSC"/>
    <property type="match status" value="1"/>
</dbReference>
<dbReference type="GO" id="GO:0031490">
    <property type="term" value="F:chromatin DNA binding"/>
    <property type="evidence" value="ECO:0007669"/>
    <property type="project" value="TreeGrafter"/>
</dbReference>
<dbReference type="OrthoDB" id="67688at2759"/>
<evidence type="ECO:0000256" key="1">
    <source>
        <dbReference type="ARBA" id="ARBA00004473"/>
    </source>
</evidence>
<evidence type="ECO:0000256" key="8">
    <source>
        <dbReference type="SAM" id="Phobius"/>
    </source>
</evidence>
<evidence type="ECO:0000313" key="10">
    <source>
        <dbReference type="EMBL" id="KAF0308328.1"/>
    </source>
</evidence>
<reference evidence="10 11" key="1">
    <citation type="submission" date="2019-07" db="EMBL/GenBank/DDBJ databases">
        <title>Draft genome assembly of a fouling barnacle, Amphibalanus amphitrite (Darwin, 1854): The first reference genome for Thecostraca.</title>
        <authorList>
            <person name="Kim W."/>
        </authorList>
    </citation>
    <scope>NUCLEOTIDE SEQUENCE [LARGE SCALE GENOMIC DNA]</scope>
    <source>
        <strain evidence="10">SNU_AA5</strain>
        <tissue evidence="10">Soma without cirri and trophi</tissue>
    </source>
</reference>
<dbReference type="InterPro" id="IPR041885">
    <property type="entry name" value="MAN1_winged_helix_dom"/>
</dbReference>
<evidence type="ECO:0000256" key="5">
    <source>
        <dbReference type="ARBA" id="ARBA00023136"/>
    </source>
</evidence>
<keyword evidence="5 8" id="KW-0472">Membrane</keyword>
<dbReference type="InterPro" id="IPR003887">
    <property type="entry name" value="LEM_dom"/>
</dbReference>
<evidence type="ECO:0000313" key="11">
    <source>
        <dbReference type="Proteomes" id="UP000440578"/>
    </source>
</evidence>
<dbReference type="Gene3D" id="1.10.10.1180">
    <property type="entry name" value="MAN1, winged-helix domain"/>
    <property type="match status" value="1"/>
</dbReference>
<dbReference type="CDD" id="cd12934">
    <property type="entry name" value="LEM"/>
    <property type="match status" value="2"/>
</dbReference>
<gene>
    <name evidence="10" type="primary">LEMD3</name>
    <name evidence="10" type="ORF">FJT64_020443</name>
</gene>
<comment type="subcellular location">
    <subcellularLocation>
        <location evidence="1">Nucleus inner membrane</location>
        <topology evidence="1">Multi-pass membrane protein</topology>
    </subcellularLocation>
</comment>
<feature type="domain" description="LEM" evidence="9">
    <location>
        <begin position="60"/>
        <end position="104"/>
    </location>
</feature>
<dbReference type="GO" id="GO:0005637">
    <property type="term" value="C:nuclear inner membrane"/>
    <property type="evidence" value="ECO:0007669"/>
    <property type="project" value="UniProtKB-SubCell"/>
</dbReference>
<dbReference type="InterPro" id="IPR018996">
    <property type="entry name" value="Man1/Src1-like_C"/>
</dbReference>
<sequence>MLSDAELRDELVRLGANPGPITASTRHIYQKKLMKLLDASKSASNGISQSVAPDVPSNGHEQTDELTDSQLRQQLQRLGHNPGPISPGTRGLYLKKLAKLRASATADFNGHGLLAVADGVGAARRPRPPPARQPEPEPAEFSEPMDEVDQMDDSETAAFEMDESDPGAFGTDDSLASQSPVELGFGAAVAGRYDSPAAGRYDSPAAGRFDSLSEAHRPAGRSPMLDADPPQQPAGWSYRLGRSPLFGENSAPTPPARRAMFREDPVPPPTPPIQNSLFREEPAPTSRGSVPPEDPLEAVRSRYRPESLGRTRLYPETLYPRGAGTRLPERRPTPAATSDWRADPSPVTRAEQPPAERPGSLRQRDGRLVPAGRAAAAATAGRRRLRHVLGQRAGGGGRHAAATALADAHAAALSERNQAGFQSAPAHAHGASHLVPYCILLVAVLFFGLLGLSYLRLSRTDEAGAVAQLEAAAADTSGAVGVFPICGDPELDDRGCVLRERLEPAVQLLADVQPALVAAARDALCGRRELAAVPLPELAETTGAPLDQLRDLAVLVAYNAALGLRAEPLADGDGDKALSATGVSTPWLCLAGAALAFIVKWAFLLAAAFLLFLVLRAAVLWRRRSQQQQQQQLYQMVENIMEVVRRHTFQAAGTADKPYVAVDHVRDELLTPADRSSRERMALWERACQFIRDRESRLREECVLVAGESHTVWRWLPGAAGAAASAAGGRDRRRVWLGQAFQTSSGVNAPVHTRTNCLKIRHMFDPSCETASSGWQQDVRDALLEKCDGVAVMHIAVDDRSTEGLVYVNSLRGRLVSVKFIREERYHERYPDAAGVTVPLRPSNGLRRSLADLPAPASAEDD</sequence>
<dbReference type="GO" id="GO:0030514">
    <property type="term" value="P:negative regulation of BMP signaling pathway"/>
    <property type="evidence" value="ECO:0007669"/>
    <property type="project" value="TreeGrafter"/>
</dbReference>
<feature type="compositionally biased region" description="Acidic residues" evidence="7">
    <location>
        <begin position="137"/>
        <end position="165"/>
    </location>
</feature>
<evidence type="ECO:0000259" key="9">
    <source>
        <dbReference type="PROSITE" id="PS50954"/>
    </source>
</evidence>
<dbReference type="InterPro" id="IPR052277">
    <property type="entry name" value="INM_ESCRT-Associated"/>
</dbReference>
<dbReference type="PANTHER" id="PTHR13428">
    <property type="entry name" value="INNER NUCLEAR MEMBRANE PROTEIN MAN1 LEM DOMAIN CONTAINING PROTEIN"/>
    <property type="match status" value="1"/>
</dbReference>
<dbReference type="GO" id="GO:0006998">
    <property type="term" value="P:nuclear envelope organization"/>
    <property type="evidence" value="ECO:0007669"/>
    <property type="project" value="TreeGrafter"/>
</dbReference>
<evidence type="ECO:0000256" key="3">
    <source>
        <dbReference type="ARBA" id="ARBA00022692"/>
    </source>
</evidence>
<keyword evidence="6" id="KW-0539">Nucleus</keyword>
<keyword evidence="11" id="KW-1185">Reference proteome</keyword>
<dbReference type="AlphaFoldDB" id="A0A6A4X0K8"/>
<feature type="region of interest" description="Disordered" evidence="7">
    <location>
        <begin position="41"/>
        <end position="68"/>
    </location>
</feature>
<dbReference type="InterPro" id="IPR011015">
    <property type="entry name" value="LEM/LEM-like_dom_sf"/>
</dbReference>
<dbReference type="Proteomes" id="UP000440578">
    <property type="component" value="Unassembled WGS sequence"/>
</dbReference>
<dbReference type="SMART" id="SM00540">
    <property type="entry name" value="LEM"/>
    <property type="match status" value="2"/>
</dbReference>